<comment type="caution">
    <text evidence="1">The sequence shown here is derived from an EMBL/GenBank/DDBJ whole genome shotgun (WGS) entry which is preliminary data.</text>
</comment>
<gene>
    <name evidence="1" type="ORF">PDIGIT_LOCUS13103</name>
</gene>
<dbReference type="AlphaFoldDB" id="A0A9W4UNF7"/>
<accession>A0A9W4UNF7</accession>
<proteinExistence type="predicted"/>
<dbReference type="EMBL" id="CAOQHR010000010">
    <property type="protein sequence ID" value="CAI6339938.1"/>
    <property type="molecule type" value="Genomic_DNA"/>
</dbReference>
<organism evidence="1 2">
    <name type="scientific">Periconia digitata</name>
    <dbReference type="NCBI Taxonomy" id="1303443"/>
    <lineage>
        <taxon>Eukaryota</taxon>
        <taxon>Fungi</taxon>
        <taxon>Dikarya</taxon>
        <taxon>Ascomycota</taxon>
        <taxon>Pezizomycotina</taxon>
        <taxon>Dothideomycetes</taxon>
        <taxon>Pleosporomycetidae</taxon>
        <taxon>Pleosporales</taxon>
        <taxon>Massarineae</taxon>
        <taxon>Periconiaceae</taxon>
        <taxon>Periconia</taxon>
    </lineage>
</organism>
<dbReference type="Proteomes" id="UP001152607">
    <property type="component" value="Unassembled WGS sequence"/>
</dbReference>
<reference evidence="1" key="1">
    <citation type="submission" date="2023-01" db="EMBL/GenBank/DDBJ databases">
        <authorList>
            <person name="Van Ghelder C."/>
            <person name="Rancurel C."/>
        </authorList>
    </citation>
    <scope>NUCLEOTIDE SEQUENCE</scope>
    <source>
        <strain evidence="1">CNCM I-4278</strain>
    </source>
</reference>
<evidence type="ECO:0000313" key="2">
    <source>
        <dbReference type="Proteomes" id="UP001152607"/>
    </source>
</evidence>
<sequence length="66" mass="7839">MFAAVSYMRHKKTSSHTNSWIRLIIHVVATATRKVQRHEISQKDARSHLVEQNSPYCRTVLYIWAW</sequence>
<keyword evidence="2" id="KW-1185">Reference proteome</keyword>
<evidence type="ECO:0000313" key="1">
    <source>
        <dbReference type="EMBL" id="CAI6339938.1"/>
    </source>
</evidence>
<name>A0A9W4UNF7_9PLEO</name>
<protein>
    <submittedName>
        <fullName evidence="1">Uncharacterized protein</fullName>
    </submittedName>
</protein>